<feature type="transmembrane region" description="Helical" evidence="3">
    <location>
        <begin position="304"/>
        <end position="322"/>
    </location>
</feature>
<name>A0A2T2P5E8_CORCC</name>
<keyword evidence="3" id="KW-1133">Transmembrane helix</keyword>
<accession>A0A2T2P5E8</accession>
<proteinExistence type="predicted"/>
<keyword evidence="5" id="KW-1185">Reference proteome</keyword>
<feature type="transmembrane region" description="Helical" evidence="3">
    <location>
        <begin position="342"/>
        <end position="360"/>
    </location>
</feature>
<keyword evidence="3" id="KW-0472">Membrane</keyword>
<gene>
    <name evidence="4" type="ORF">BS50DRAFT_171609</name>
</gene>
<keyword evidence="3" id="KW-0812">Transmembrane</keyword>
<dbReference type="OrthoDB" id="5360701at2759"/>
<feature type="region of interest" description="Disordered" evidence="2">
    <location>
        <begin position="147"/>
        <end position="172"/>
    </location>
</feature>
<protein>
    <submittedName>
        <fullName evidence="4">Uncharacterized protein</fullName>
    </submittedName>
</protein>
<feature type="coiled-coil region" evidence="1">
    <location>
        <begin position="79"/>
        <end position="106"/>
    </location>
</feature>
<reference evidence="4 5" key="1">
    <citation type="journal article" date="2018" name="Front. Microbiol.">
        <title>Genome-Wide Analysis of Corynespora cassiicola Leaf Fall Disease Putative Effectors.</title>
        <authorList>
            <person name="Lopez D."/>
            <person name="Ribeiro S."/>
            <person name="Label P."/>
            <person name="Fumanal B."/>
            <person name="Venisse J.S."/>
            <person name="Kohler A."/>
            <person name="de Oliveira R.R."/>
            <person name="Labutti K."/>
            <person name="Lipzen A."/>
            <person name="Lail K."/>
            <person name="Bauer D."/>
            <person name="Ohm R.A."/>
            <person name="Barry K.W."/>
            <person name="Spatafora J."/>
            <person name="Grigoriev I.V."/>
            <person name="Martin F.M."/>
            <person name="Pujade-Renaud V."/>
        </authorList>
    </citation>
    <scope>NUCLEOTIDE SEQUENCE [LARGE SCALE GENOMIC DNA]</scope>
    <source>
        <strain evidence="4 5">Philippines</strain>
    </source>
</reference>
<keyword evidence="1" id="KW-0175">Coiled coil</keyword>
<organism evidence="4 5">
    <name type="scientific">Corynespora cassiicola Philippines</name>
    <dbReference type="NCBI Taxonomy" id="1448308"/>
    <lineage>
        <taxon>Eukaryota</taxon>
        <taxon>Fungi</taxon>
        <taxon>Dikarya</taxon>
        <taxon>Ascomycota</taxon>
        <taxon>Pezizomycotina</taxon>
        <taxon>Dothideomycetes</taxon>
        <taxon>Pleosporomycetidae</taxon>
        <taxon>Pleosporales</taxon>
        <taxon>Corynesporascaceae</taxon>
        <taxon>Corynespora</taxon>
    </lineage>
</organism>
<sequence>MKSGSLPLRARSRPICQLCDYILQQPAHRRSFLTASTLRATPSIRRPAARQHGVLPRIPARIMTTAAQAQTAEPEVENDQQLHVRIADLKAKLAEVERQIRTIFASPKVESEETILGVLDELFSIARQAIAIRTRQPPPEQITIRQSSAGSILSLNRDEPEPRVGRPKSKISKSINSTGNLFSQLPSPTYLSDLAKDLLKDEKVFISPNVLKVYVRLQRLLGCPRALPEILYLYANKPVPELGSSPPKYIKVSPKAAKQAIPAELAEEALTAAIETKDMPLALDVVQMTYCAPAWRRHRMLSKLGVPGTLAAITPLALYMIAQELSVYSGYLDPWTFKVYSFAGLLTYVGCTGTLGFVALTTHNDHFDRVVWRPGVPLLDRYLREDERAALDRIACAWGFKESWRRGDEEGEEWEGLREWILLRGMILDKPDLMEGMNA</sequence>
<evidence type="ECO:0000256" key="1">
    <source>
        <dbReference type="SAM" id="Coils"/>
    </source>
</evidence>
<dbReference type="AlphaFoldDB" id="A0A2T2P5E8"/>
<evidence type="ECO:0000256" key="3">
    <source>
        <dbReference type="SAM" id="Phobius"/>
    </source>
</evidence>
<dbReference type="Proteomes" id="UP000240883">
    <property type="component" value="Unassembled WGS sequence"/>
</dbReference>
<dbReference type="EMBL" id="KZ678129">
    <property type="protein sequence ID" value="PSN72859.1"/>
    <property type="molecule type" value="Genomic_DNA"/>
</dbReference>
<evidence type="ECO:0000256" key="2">
    <source>
        <dbReference type="SAM" id="MobiDB-lite"/>
    </source>
</evidence>
<evidence type="ECO:0000313" key="5">
    <source>
        <dbReference type="Proteomes" id="UP000240883"/>
    </source>
</evidence>
<evidence type="ECO:0000313" key="4">
    <source>
        <dbReference type="EMBL" id="PSN72859.1"/>
    </source>
</evidence>